<dbReference type="PANTHER" id="PTHR34311:SF4">
    <property type="entry name" value="NEMATODE SPECIFIC PEPTIDE FAMILY"/>
    <property type="match status" value="1"/>
</dbReference>
<feature type="non-terminal residue" evidence="2">
    <location>
        <position position="1"/>
    </location>
</feature>
<evidence type="ECO:0000313" key="2">
    <source>
        <dbReference type="EMBL" id="GMR33253.1"/>
    </source>
</evidence>
<proteinExistence type="predicted"/>
<dbReference type="Proteomes" id="UP001328107">
    <property type="component" value="Unassembled WGS sequence"/>
</dbReference>
<reference evidence="3" key="1">
    <citation type="submission" date="2022-10" db="EMBL/GenBank/DDBJ databases">
        <title>Genome assembly of Pristionchus species.</title>
        <authorList>
            <person name="Yoshida K."/>
            <person name="Sommer R.J."/>
        </authorList>
    </citation>
    <scope>NUCLEOTIDE SEQUENCE [LARGE SCALE GENOMIC DNA]</scope>
    <source>
        <strain evidence="3">RS5460</strain>
    </source>
</reference>
<name>A0AAN4Z795_9BILA</name>
<organism evidence="2 3">
    <name type="scientific">Pristionchus mayeri</name>
    <dbReference type="NCBI Taxonomy" id="1317129"/>
    <lineage>
        <taxon>Eukaryota</taxon>
        <taxon>Metazoa</taxon>
        <taxon>Ecdysozoa</taxon>
        <taxon>Nematoda</taxon>
        <taxon>Chromadorea</taxon>
        <taxon>Rhabditida</taxon>
        <taxon>Rhabditina</taxon>
        <taxon>Diplogasteromorpha</taxon>
        <taxon>Diplogasteroidea</taxon>
        <taxon>Neodiplogasteridae</taxon>
        <taxon>Pristionchus</taxon>
    </lineage>
</organism>
<protein>
    <submittedName>
        <fullName evidence="2">Uncharacterized protein</fullName>
    </submittedName>
</protein>
<keyword evidence="1" id="KW-0732">Signal</keyword>
<dbReference type="EMBL" id="BTRK01000001">
    <property type="protein sequence ID" value="GMR33253.1"/>
    <property type="molecule type" value="Genomic_DNA"/>
</dbReference>
<keyword evidence="3" id="KW-1185">Reference proteome</keyword>
<sequence length="231" mass="25788">TVCLLAVAVIVAGQGAPKPPVTTCNSVKMQACTSALAQEWGYTMDEMSNFWKDRHVFEDMITAKYGRNAEDYVYVCNGLNVFYYCIGPDNIQYCLGVSGLTSNQMTAFDAYQMDGIMNRIRFECGDAFYPVTSNPSSVECIQRTKKNYVQNIGAITDAYENQIQHDTYNNICKNANGFVSNITDVYKRGPCSEYTDPAALSTAQWYGCNGARQHVLAQYRHCESQITCGNF</sequence>
<evidence type="ECO:0000256" key="1">
    <source>
        <dbReference type="SAM" id="SignalP"/>
    </source>
</evidence>
<feature type="signal peptide" evidence="1">
    <location>
        <begin position="1"/>
        <end position="15"/>
    </location>
</feature>
<dbReference type="AlphaFoldDB" id="A0AAN4Z795"/>
<feature type="chain" id="PRO_5042892523" evidence="1">
    <location>
        <begin position="16"/>
        <end position="231"/>
    </location>
</feature>
<dbReference type="PANTHER" id="PTHR34311">
    <property type="entry name" value="PROTEIN CBG21698-RELATED"/>
    <property type="match status" value="1"/>
</dbReference>
<gene>
    <name evidence="2" type="ORF">PMAYCL1PPCAC_03448</name>
</gene>
<comment type="caution">
    <text evidence="2">The sequence shown here is derived from an EMBL/GenBank/DDBJ whole genome shotgun (WGS) entry which is preliminary data.</text>
</comment>
<evidence type="ECO:0000313" key="3">
    <source>
        <dbReference type="Proteomes" id="UP001328107"/>
    </source>
</evidence>
<accession>A0AAN4Z795</accession>